<evidence type="ECO:0000313" key="3">
    <source>
        <dbReference type="EMBL" id="QBK03512.1"/>
    </source>
</evidence>
<feature type="compositionally biased region" description="Low complexity" evidence="1">
    <location>
        <begin position="11"/>
        <end position="22"/>
    </location>
</feature>
<dbReference type="Gene3D" id="3.40.30.10">
    <property type="entry name" value="Glutaredoxin"/>
    <property type="match status" value="1"/>
</dbReference>
<evidence type="ECO:0000256" key="2">
    <source>
        <dbReference type="SAM" id="Phobius"/>
    </source>
</evidence>
<dbReference type="Proteomes" id="UP000292939">
    <property type="component" value="Chromosome"/>
</dbReference>
<keyword evidence="2" id="KW-0812">Transmembrane</keyword>
<dbReference type="AlphaFoldDB" id="A0A4P6UES5"/>
<dbReference type="SUPFAM" id="SSF52833">
    <property type="entry name" value="Thioredoxin-like"/>
    <property type="match status" value="1"/>
</dbReference>
<feature type="transmembrane region" description="Helical" evidence="2">
    <location>
        <begin position="69"/>
        <end position="89"/>
    </location>
</feature>
<keyword evidence="2" id="KW-0472">Membrane</keyword>
<dbReference type="InterPro" id="IPR036249">
    <property type="entry name" value="Thioredoxin-like_sf"/>
</dbReference>
<keyword evidence="2" id="KW-1133">Transmembrane helix</keyword>
<dbReference type="KEGG" id="hgr:DW355_00880"/>
<feature type="region of interest" description="Disordered" evidence="1">
    <location>
        <begin position="1"/>
        <end position="33"/>
    </location>
</feature>
<organism evidence="3 4">
    <name type="scientific">Hylemonella gracilis</name>
    <dbReference type="NCBI Taxonomy" id="80880"/>
    <lineage>
        <taxon>Bacteria</taxon>
        <taxon>Pseudomonadati</taxon>
        <taxon>Pseudomonadota</taxon>
        <taxon>Betaproteobacteria</taxon>
        <taxon>Burkholderiales</taxon>
        <taxon>Comamonadaceae</taxon>
        <taxon>Hylemonella</taxon>
    </lineage>
</organism>
<gene>
    <name evidence="3" type="ORF">DW355_00880</name>
</gene>
<reference evidence="3 4" key="1">
    <citation type="submission" date="2018-07" db="EMBL/GenBank/DDBJ databases">
        <title>Exploring interactions and the metabolic potential of the ultra-small soil bacteria Hylemonella gracilis.</title>
        <authorList>
            <person name="Tyc O."/>
            <person name="Kulkarni P."/>
            <person name="Gawehns F."/>
            <person name="Hundscheid M."/>
            <person name="Zweers H."/>
            <person name="Garbeva P."/>
        </authorList>
    </citation>
    <scope>NUCLEOTIDE SEQUENCE [LARGE SCALE GENOMIC DNA]</scope>
    <source>
        <strain evidence="3 4">NS1</strain>
    </source>
</reference>
<evidence type="ECO:0008006" key="5">
    <source>
        <dbReference type="Google" id="ProtNLM"/>
    </source>
</evidence>
<sequence>MPGSKFSPDFSPGSDSAAGAAPTMPSDSGRADHDQVLGLTVHGLPEPGPALAGSEQAARRTRVGRWKMLMVLLVCAAPVVASYFTYYVIRPEGRRNFGELINPQRTVPQAQAVDLMSGQTVQLDSLKGQWLLLSVGGGACDEACQQRLYFQRQLREGMGREKDRIDWVWLINDAQALSETLTGLKQATVLRVPPEILSGWLSPAAGHALEDHIYLVDPMGNWMMRFPAPMTVDTAAKAKRDLERLLRASSSWDKEGREPIGH</sequence>
<name>A0A4P6UES5_9BURK</name>
<evidence type="ECO:0000313" key="4">
    <source>
        <dbReference type="Proteomes" id="UP000292939"/>
    </source>
</evidence>
<proteinExistence type="predicted"/>
<accession>A0A4P6UES5</accession>
<dbReference type="EMBL" id="CP031395">
    <property type="protein sequence ID" value="QBK03512.1"/>
    <property type="molecule type" value="Genomic_DNA"/>
</dbReference>
<protein>
    <recommendedName>
        <fullName evidence="5">Cytochrome C oxidase subunit I</fullName>
    </recommendedName>
</protein>
<dbReference type="OrthoDB" id="9180342at2"/>
<evidence type="ECO:0000256" key="1">
    <source>
        <dbReference type="SAM" id="MobiDB-lite"/>
    </source>
</evidence>